<evidence type="ECO:0000313" key="2">
    <source>
        <dbReference type="Proteomes" id="UP001497535"/>
    </source>
</evidence>
<evidence type="ECO:0000313" key="1">
    <source>
        <dbReference type="EMBL" id="CAK5051960.1"/>
    </source>
</evidence>
<reference evidence="1" key="1">
    <citation type="submission" date="2023-11" db="EMBL/GenBank/DDBJ databases">
        <authorList>
            <person name="Poullet M."/>
        </authorList>
    </citation>
    <scope>NUCLEOTIDE SEQUENCE</scope>
    <source>
        <strain evidence="1">E1834</strain>
    </source>
</reference>
<dbReference type="EMBL" id="CAVMJV010000014">
    <property type="protein sequence ID" value="CAK5051960.1"/>
    <property type="molecule type" value="Genomic_DNA"/>
</dbReference>
<comment type="caution">
    <text evidence="1">The sequence shown here is derived from an EMBL/GenBank/DDBJ whole genome shotgun (WGS) entry which is preliminary data.</text>
</comment>
<protein>
    <submittedName>
        <fullName evidence="1">Uncharacterized protein</fullName>
    </submittedName>
</protein>
<proteinExistence type="predicted"/>
<keyword evidence="2" id="KW-1185">Reference proteome</keyword>
<name>A0ACB0YL97_MELEN</name>
<sequence length="54" mass="6795">MFKFNCQFSHPSIHLYFNLNFKMVVKYLWFVVERAYLPERFFLNNSIYCEKEDF</sequence>
<accession>A0ACB0YL97</accession>
<organism evidence="1 2">
    <name type="scientific">Meloidogyne enterolobii</name>
    <name type="common">Root-knot nematode worm</name>
    <name type="synonym">Meloidogyne mayaguensis</name>
    <dbReference type="NCBI Taxonomy" id="390850"/>
    <lineage>
        <taxon>Eukaryota</taxon>
        <taxon>Metazoa</taxon>
        <taxon>Ecdysozoa</taxon>
        <taxon>Nematoda</taxon>
        <taxon>Chromadorea</taxon>
        <taxon>Rhabditida</taxon>
        <taxon>Tylenchina</taxon>
        <taxon>Tylenchomorpha</taxon>
        <taxon>Tylenchoidea</taxon>
        <taxon>Meloidogynidae</taxon>
        <taxon>Meloidogyninae</taxon>
        <taxon>Meloidogyne</taxon>
    </lineage>
</organism>
<dbReference type="Proteomes" id="UP001497535">
    <property type="component" value="Unassembled WGS sequence"/>
</dbReference>
<gene>
    <name evidence="1" type="ORF">MENTE1834_LOCUS13751</name>
</gene>